<dbReference type="Proteomes" id="UP000003477">
    <property type="component" value="Unassembled WGS sequence"/>
</dbReference>
<dbReference type="GeneID" id="88766731"/>
<evidence type="ECO:0000256" key="1">
    <source>
        <dbReference type="SAM" id="MobiDB-lite"/>
    </source>
</evidence>
<dbReference type="AlphaFoldDB" id="G5J6Q3"/>
<evidence type="ECO:0000313" key="3">
    <source>
        <dbReference type="Proteomes" id="UP000003477"/>
    </source>
</evidence>
<dbReference type="EMBL" id="AESD01000467">
    <property type="protein sequence ID" value="EHJ12130.1"/>
    <property type="molecule type" value="Genomic_DNA"/>
</dbReference>
<proteinExistence type="predicted"/>
<dbReference type="PATRIC" id="fig|423471.3.peg.2963"/>
<accession>G5J6Q3</accession>
<reference evidence="2 3" key="1">
    <citation type="journal article" date="2011" name="Front. Microbiol.">
        <title>Two Strains of Crocosphaera watsonii with Highly Conserved Genomes are Distinguished by Strain-Specific Features.</title>
        <authorList>
            <person name="Bench S.R."/>
            <person name="Ilikchyan I.N."/>
            <person name="Tripp H.J."/>
            <person name="Zehr J.P."/>
        </authorList>
    </citation>
    <scope>NUCLEOTIDE SEQUENCE [LARGE SCALE GENOMIC DNA]</scope>
    <source>
        <strain evidence="2 3">WH 0003</strain>
    </source>
</reference>
<protein>
    <submittedName>
        <fullName evidence="2">Uncharacterized protein</fullName>
    </submittedName>
</protein>
<gene>
    <name evidence="2" type="ORF">CWATWH0003_3151</name>
</gene>
<name>G5J6Q3_CROWT</name>
<comment type="caution">
    <text evidence="2">The sequence shown here is derived from an EMBL/GenBank/DDBJ whole genome shotgun (WGS) entry which is preliminary data.</text>
</comment>
<sequence length="123" mass="13650">MAGFLGLFSGRKAKFVDQQDNTPVEPQNKEAFFLDSDSAKTLGDTKFMRTPITIKRTFANGGELVQEISSLEKKKAGNVNNAPKQTEPTSSSQPTSSVNTNTERRQADTSMDMFRNMARNIKK</sequence>
<feature type="region of interest" description="Disordered" evidence="1">
    <location>
        <begin position="74"/>
        <end position="123"/>
    </location>
</feature>
<organism evidence="2 3">
    <name type="scientific">Crocosphaera watsonii WH 0003</name>
    <dbReference type="NCBI Taxonomy" id="423471"/>
    <lineage>
        <taxon>Bacteria</taxon>
        <taxon>Bacillati</taxon>
        <taxon>Cyanobacteriota</taxon>
        <taxon>Cyanophyceae</taxon>
        <taxon>Oscillatoriophycideae</taxon>
        <taxon>Chroococcales</taxon>
        <taxon>Aphanothecaceae</taxon>
        <taxon>Crocosphaera</taxon>
    </lineage>
</organism>
<feature type="compositionally biased region" description="Low complexity" evidence="1">
    <location>
        <begin position="85"/>
        <end position="101"/>
    </location>
</feature>
<evidence type="ECO:0000313" key="2">
    <source>
        <dbReference type="EMBL" id="EHJ12130.1"/>
    </source>
</evidence>
<dbReference type="RefSeq" id="WP_007306041.1">
    <property type="nucleotide sequence ID" value="NZ_AESD01000467.1"/>
</dbReference>